<comment type="caution">
    <text evidence="2">The sequence shown here is derived from an EMBL/GenBank/DDBJ whole genome shotgun (WGS) entry which is preliminary data.</text>
</comment>
<feature type="transmembrane region" description="Helical" evidence="1">
    <location>
        <begin position="108"/>
        <end position="134"/>
    </location>
</feature>
<dbReference type="Proteomes" id="UP000717624">
    <property type="component" value="Unassembled WGS sequence"/>
</dbReference>
<dbReference type="AlphaFoldDB" id="A0A939BRR6"/>
<evidence type="ECO:0000313" key="2">
    <source>
        <dbReference type="EMBL" id="MBM7589922.1"/>
    </source>
</evidence>
<dbReference type="PANTHER" id="PTHR37305:SF1">
    <property type="entry name" value="MEMBRANE PROTEIN"/>
    <property type="match status" value="1"/>
</dbReference>
<reference evidence="2" key="1">
    <citation type="submission" date="2021-01" db="EMBL/GenBank/DDBJ databases">
        <title>Genomic Encyclopedia of Type Strains, Phase IV (KMG-IV): sequencing the most valuable type-strain genomes for metagenomic binning, comparative biology and taxonomic classification.</title>
        <authorList>
            <person name="Goeker M."/>
        </authorList>
    </citation>
    <scope>NUCLEOTIDE SEQUENCE</scope>
    <source>
        <strain evidence="2">DSM 25523</strain>
    </source>
</reference>
<accession>A0A939BRR6</accession>
<feature type="transmembrane region" description="Helical" evidence="1">
    <location>
        <begin position="21"/>
        <end position="43"/>
    </location>
</feature>
<feature type="transmembrane region" description="Helical" evidence="1">
    <location>
        <begin position="55"/>
        <end position="87"/>
    </location>
</feature>
<proteinExistence type="predicted"/>
<dbReference type="PANTHER" id="PTHR37305">
    <property type="entry name" value="INTEGRAL MEMBRANE PROTEIN-RELATED"/>
    <property type="match status" value="1"/>
</dbReference>
<keyword evidence="1" id="KW-0472">Membrane</keyword>
<evidence type="ECO:0000256" key="1">
    <source>
        <dbReference type="SAM" id="Phobius"/>
    </source>
</evidence>
<sequence>MSSLQNLIKNEYAKLFKRKRTWLMFGSLVAINVVAGFVAYRYLQGNTVPIANRSLWGFVAMLQNGSILIVLYSLAIASSIVSSEFALGTIKFLMIRPVSRTKLLLSKMLTVLSLIILFYLTLFVCSCLAGGLAYGFSSPIQAGTAADLDTADSFYTAIKAYAYGMIETVMFAALAFMFSVLARSTSLAMGIALPLYMLGGLSNLLIAKYGWSRYWLFVNLDLEMYDRGLPFQAGMTLGFSLTVLAVYLALFVAISFVVFQKRDIV</sequence>
<evidence type="ECO:0000313" key="3">
    <source>
        <dbReference type="Proteomes" id="UP000717624"/>
    </source>
</evidence>
<dbReference type="RefSeq" id="WP_204517642.1">
    <property type="nucleotide sequence ID" value="NZ_BAABIN010000007.1"/>
</dbReference>
<keyword evidence="3" id="KW-1185">Reference proteome</keyword>
<dbReference type="EMBL" id="JAFBEB010000004">
    <property type="protein sequence ID" value="MBM7589922.1"/>
    <property type="molecule type" value="Genomic_DNA"/>
</dbReference>
<feature type="transmembrane region" description="Helical" evidence="1">
    <location>
        <begin position="193"/>
        <end position="211"/>
    </location>
</feature>
<feature type="transmembrane region" description="Helical" evidence="1">
    <location>
        <begin position="160"/>
        <end position="181"/>
    </location>
</feature>
<feature type="transmembrane region" description="Helical" evidence="1">
    <location>
        <begin position="231"/>
        <end position="259"/>
    </location>
</feature>
<organism evidence="2 3">
    <name type="scientific">Brevibacillus fulvus</name>
    <dbReference type="NCBI Taxonomy" id="1125967"/>
    <lineage>
        <taxon>Bacteria</taxon>
        <taxon>Bacillati</taxon>
        <taxon>Bacillota</taxon>
        <taxon>Bacilli</taxon>
        <taxon>Bacillales</taxon>
        <taxon>Paenibacillaceae</taxon>
        <taxon>Brevibacillus</taxon>
    </lineage>
</organism>
<keyword evidence="1" id="KW-0812">Transmembrane</keyword>
<dbReference type="Pfam" id="PF12730">
    <property type="entry name" value="ABC2_membrane_4"/>
    <property type="match status" value="1"/>
</dbReference>
<gene>
    <name evidence="2" type="ORF">JOD01_001523</name>
</gene>
<protein>
    <submittedName>
        <fullName evidence="2">ABC-2 type transport system permease protein</fullName>
    </submittedName>
</protein>
<name>A0A939BRR6_9BACL</name>
<keyword evidence="1" id="KW-1133">Transmembrane helix</keyword>